<sequence>MHNVPRNILRTPCLRFRSLATVPNRQVRNPRQLFKPNTKEQKDTRSLRPLPPPIVPQALQAEFDKLLTNLDQAHKRKSLLEAHSQWSSLQSQGLLQHVPSHEFASLNVLLNTFTPTLLSSNMAADPARARLVSKALEDVRGLAVILAAQAGITTHLVQLMELSLKEGRPEEVLDAWKKFEGLILPQPSSSNGEVQNQMEVSTRRQLSRPVLQAYAAQQDYRSAITSVLRRRCYQPSKLTDSTKSPTSPADRFLQVVGVVTKIIRNGATRDVLGGFTRGNNPKFAIHFYETLLAVGQSPDNPWVLIAKERPTDADETDWSTRPL</sequence>
<evidence type="ECO:0000313" key="3">
    <source>
        <dbReference type="Proteomes" id="UP000054248"/>
    </source>
</evidence>
<dbReference type="HOGENOM" id="CLU_864833_0_0_1"/>
<protein>
    <submittedName>
        <fullName evidence="2">Uncharacterized protein</fullName>
    </submittedName>
</protein>
<dbReference type="AlphaFoldDB" id="A0A0C3QDF5"/>
<feature type="compositionally biased region" description="Basic and acidic residues" evidence="1">
    <location>
        <begin position="37"/>
        <end position="46"/>
    </location>
</feature>
<evidence type="ECO:0000256" key="1">
    <source>
        <dbReference type="SAM" id="MobiDB-lite"/>
    </source>
</evidence>
<keyword evidence="3" id="KW-1185">Reference proteome</keyword>
<accession>A0A0C3QDF5</accession>
<organism evidence="2 3">
    <name type="scientific">Tulasnella calospora MUT 4182</name>
    <dbReference type="NCBI Taxonomy" id="1051891"/>
    <lineage>
        <taxon>Eukaryota</taxon>
        <taxon>Fungi</taxon>
        <taxon>Dikarya</taxon>
        <taxon>Basidiomycota</taxon>
        <taxon>Agaricomycotina</taxon>
        <taxon>Agaricomycetes</taxon>
        <taxon>Cantharellales</taxon>
        <taxon>Tulasnellaceae</taxon>
        <taxon>Tulasnella</taxon>
    </lineage>
</organism>
<reference evidence="2 3" key="1">
    <citation type="submission" date="2014-04" db="EMBL/GenBank/DDBJ databases">
        <authorList>
            <consortium name="DOE Joint Genome Institute"/>
            <person name="Kuo A."/>
            <person name="Girlanda M."/>
            <person name="Perotto S."/>
            <person name="Kohler A."/>
            <person name="Nagy L.G."/>
            <person name="Floudas D."/>
            <person name="Copeland A."/>
            <person name="Barry K.W."/>
            <person name="Cichocki N."/>
            <person name="Veneault-Fourrey C."/>
            <person name="LaButti K."/>
            <person name="Lindquist E.A."/>
            <person name="Lipzen A."/>
            <person name="Lundell T."/>
            <person name="Morin E."/>
            <person name="Murat C."/>
            <person name="Sun H."/>
            <person name="Tunlid A."/>
            <person name="Henrissat B."/>
            <person name="Grigoriev I.V."/>
            <person name="Hibbett D.S."/>
            <person name="Martin F."/>
            <person name="Nordberg H.P."/>
            <person name="Cantor M.N."/>
            <person name="Hua S.X."/>
        </authorList>
    </citation>
    <scope>NUCLEOTIDE SEQUENCE [LARGE SCALE GENOMIC DNA]</scope>
    <source>
        <strain evidence="2 3">MUT 4182</strain>
    </source>
</reference>
<dbReference type="OrthoDB" id="185373at2759"/>
<reference evidence="3" key="2">
    <citation type="submission" date="2015-01" db="EMBL/GenBank/DDBJ databases">
        <title>Evolutionary Origins and Diversification of the Mycorrhizal Mutualists.</title>
        <authorList>
            <consortium name="DOE Joint Genome Institute"/>
            <consortium name="Mycorrhizal Genomics Consortium"/>
            <person name="Kohler A."/>
            <person name="Kuo A."/>
            <person name="Nagy L.G."/>
            <person name="Floudas D."/>
            <person name="Copeland A."/>
            <person name="Barry K.W."/>
            <person name="Cichocki N."/>
            <person name="Veneault-Fourrey C."/>
            <person name="LaButti K."/>
            <person name="Lindquist E.A."/>
            <person name="Lipzen A."/>
            <person name="Lundell T."/>
            <person name="Morin E."/>
            <person name="Murat C."/>
            <person name="Riley R."/>
            <person name="Ohm R."/>
            <person name="Sun H."/>
            <person name="Tunlid A."/>
            <person name="Henrissat B."/>
            <person name="Grigoriev I.V."/>
            <person name="Hibbett D.S."/>
            <person name="Martin F."/>
        </authorList>
    </citation>
    <scope>NUCLEOTIDE SEQUENCE [LARGE SCALE GENOMIC DNA]</scope>
    <source>
        <strain evidence="3">MUT 4182</strain>
    </source>
</reference>
<feature type="non-terminal residue" evidence="2">
    <location>
        <position position="323"/>
    </location>
</feature>
<gene>
    <name evidence="2" type="ORF">M407DRAFT_27668</name>
</gene>
<evidence type="ECO:0000313" key="2">
    <source>
        <dbReference type="EMBL" id="KIO22794.1"/>
    </source>
</evidence>
<proteinExistence type="predicted"/>
<dbReference type="Proteomes" id="UP000054248">
    <property type="component" value="Unassembled WGS sequence"/>
</dbReference>
<name>A0A0C3QDF5_9AGAM</name>
<dbReference type="EMBL" id="KN823100">
    <property type="protein sequence ID" value="KIO22794.1"/>
    <property type="molecule type" value="Genomic_DNA"/>
</dbReference>
<feature type="region of interest" description="Disordered" evidence="1">
    <location>
        <begin position="32"/>
        <end position="53"/>
    </location>
</feature>